<keyword evidence="3" id="KW-1185">Reference proteome</keyword>
<reference evidence="2 3" key="1">
    <citation type="journal article" date="2018" name="Nat. Ecol. Evol.">
        <title>Pezizomycetes genomes reveal the molecular basis of ectomycorrhizal truffle lifestyle.</title>
        <authorList>
            <person name="Murat C."/>
            <person name="Payen T."/>
            <person name="Noel B."/>
            <person name="Kuo A."/>
            <person name="Morin E."/>
            <person name="Chen J."/>
            <person name="Kohler A."/>
            <person name="Krizsan K."/>
            <person name="Balestrini R."/>
            <person name="Da Silva C."/>
            <person name="Montanini B."/>
            <person name="Hainaut M."/>
            <person name="Levati E."/>
            <person name="Barry K.W."/>
            <person name="Belfiori B."/>
            <person name="Cichocki N."/>
            <person name="Clum A."/>
            <person name="Dockter R.B."/>
            <person name="Fauchery L."/>
            <person name="Guy J."/>
            <person name="Iotti M."/>
            <person name="Le Tacon F."/>
            <person name="Lindquist E.A."/>
            <person name="Lipzen A."/>
            <person name="Malagnac F."/>
            <person name="Mello A."/>
            <person name="Molinier V."/>
            <person name="Miyauchi S."/>
            <person name="Poulain J."/>
            <person name="Riccioni C."/>
            <person name="Rubini A."/>
            <person name="Sitrit Y."/>
            <person name="Splivallo R."/>
            <person name="Traeger S."/>
            <person name="Wang M."/>
            <person name="Zifcakova L."/>
            <person name="Wipf D."/>
            <person name="Zambonelli A."/>
            <person name="Paolocci F."/>
            <person name="Nowrousian M."/>
            <person name="Ottonello S."/>
            <person name="Baldrian P."/>
            <person name="Spatafora J.W."/>
            <person name="Henrissat B."/>
            <person name="Nagy L.G."/>
            <person name="Aury J.M."/>
            <person name="Wincker P."/>
            <person name="Grigoriev I.V."/>
            <person name="Bonfante P."/>
            <person name="Martin F.M."/>
        </authorList>
    </citation>
    <scope>NUCLEOTIDE SEQUENCE [LARGE SCALE GENOMIC DNA]</scope>
    <source>
        <strain evidence="2 3">RN42</strain>
    </source>
</reference>
<dbReference type="AlphaFoldDB" id="A0A3N4HZA4"/>
<dbReference type="EMBL" id="ML119720">
    <property type="protein sequence ID" value="RPA77808.1"/>
    <property type="molecule type" value="Genomic_DNA"/>
</dbReference>
<gene>
    <name evidence="2" type="ORF">BJ508DRAFT_378631</name>
</gene>
<name>A0A3N4HZA4_ASCIM</name>
<dbReference type="Proteomes" id="UP000275078">
    <property type="component" value="Unassembled WGS sequence"/>
</dbReference>
<feature type="compositionally biased region" description="Polar residues" evidence="1">
    <location>
        <begin position="94"/>
        <end position="109"/>
    </location>
</feature>
<proteinExistence type="predicted"/>
<feature type="region of interest" description="Disordered" evidence="1">
    <location>
        <begin position="90"/>
        <end position="122"/>
    </location>
</feature>
<evidence type="ECO:0000313" key="3">
    <source>
        <dbReference type="Proteomes" id="UP000275078"/>
    </source>
</evidence>
<evidence type="ECO:0000256" key="1">
    <source>
        <dbReference type="SAM" id="MobiDB-lite"/>
    </source>
</evidence>
<sequence length="422" mass="48067">MADTPSEPCSCFTNRTTPPMSDELEGGSSTTPTGLDLILWKRMNELEERQKSDQARIQLLEETVIEMEMEAQVTKEKLEKVEIKLKDFKGRDAATQQSDGSTNDSQSPQYPAESSGPRDTWIAQRPNALDNSINILSNQATVEDGGLDGLREQVSDVDVAPKRINTGRGPGESKKDPTGMEGNLEDLSRRIKELEETTRKRDEDNKAHKRLEILNASREYIVRRLGCESWIKYSKIEYGKDAGTWNFQDAYHRAAAKFEWYMAYGWNMVNDIDDENVYEFLNAVFFNDKRIDVMEAQKRQYWDAAEGDEELMKMVRVLEKNGFWDPKTEAFSTKVVKEPDFSLDYDYYRGVRGAGPYQDYDTRMNKEGKARPGDSGMAFISKRNGKTVRSRGYKYDDSYNGYGGGGTSYGGSAYSKIFTYNC</sequence>
<feature type="region of interest" description="Disordered" evidence="1">
    <location>
        <begin position="160"/>
        <end position="186"/>
    </location>
</feature>
<feature type="region of interest" description="Disordered" evidence="1">
    <location>
        <begin position="1"/>
        <end position="34"/>
    </location>
</feature>
<protein>
    <submittedName>
        <fullName evidence="2">Uncharacterized protein</fullName>
    </submittedName>
</protein>
<accession>A0A3N4HZA4</accession>
<organism evidence="2 3">
    <name type="scientific">Ascobolus immersus RN42</name>
    <dbReference type="NCBI Taxonomy" id="1160509"/>
    <lineage>
        <taxon>Eukaryota</taxon>
        <taxon>Fungi</taxon>
        <taxon>Dikarya</taxon>
        <taxon>Ascomycota</taxon>
        <taxon>Pezizomycotina</taxon>
        <taxon>Pezizomycetes</taxon>
        <taxon>Pezizales</taxon>
        <taxon>Ascobolaceae</taxon>
        <taxon>Ascobolus</taxon>
    </lineage>
</organism>
<evidence type="ECO:0000313" key="2">
    <source>
        <dbReference type="EMBL" id="RPA77808.1"/>
    </source>
</evidence>